<dbReference type="Gene3D" id="3.30.70.100">
    <property type="match status" value="1"/>
</dbReference>
<evidence type="ECO:0000313" key="2">
    <source>
        <dbReference type="EMBL" id="NEM96067.1"/>
    </source>
</evidence>
<keyword evidence="2" id="KW-0560">Oxidoreductase</keyword>
<protein>
    <submittedName>
        <fullName evidence="2">Antibiotic biosynthesis monooxygenase</fullName>
    </submittedName>
</protein>
<dbReference type="PROSITE" id="PS51725">
    <property type="entry name" value="ABM"/>
    <property type="match status" value="1"/>
</dbReference>
<evidence type="ECO:0000313" key="3">
    <source>
        <dbReference type="Proteomes" id="UP000474777"/>
    </source>
</evidence>
<keyword evidence="2" id="KW-0503">Monooxygenase</keyword>
<comment type="caution">
    <text evidence="2">The sequence shown here is derived from an EMBL/GenBank/DDBJ whole genome shotgun (WGS) entry which is preliminary data.</text>
</comment>
<dbReference type="Pfam" id="PF03992">
    <property type="entry name" value="ABM"/>
    <property type="match status" value="1"/>
</dbReference>
<dbReference type="RefSeq" id="WP_163910666.1">
    <property type="nucleotide sequence ID" value="NZ_JAAGWD010000001.1"/>
</dbReference>
<feature type="domain" description="ABM" evidence="1">
    <location>
        <begin position="5"/>
        <end position="94"/>
    </location>
</feature>
<dbReference type="EMBL" id="JAAGWD010000001">
    <property type="protein sequence ID" value="NEM96067.1"/>
    <property type="molecule type" value="Genomic_DNA"/>
</dbReference>
<reference evidence="2 3" key="1">
    <citation type="submission" date="2020-02" db="EMBL/GenBank/DDBJ databases">
        <authorList>
            <person name="Kim M.K."/>
        </authorList>
    </citation>
    <scope>NUCLEOTIDE SEQUENCE [LARGE SCALE GENOMIC DNA]</scope>
    <source>
        <strain evidence="2 3">BT327</strain>
    </source>
</reference>
<dbReference type="SUPFAM" id="SSF54909">
    <property type="entry name" value="Dimeric alpha+beta barrel"/>
    <property type="match status" value="1"/>
</dbReference>
<dbReference type="InterPro" id="IPR007138">
    <property type="entry name" value="ABM_dom"/>
</dbReference>
<keyword evidence="3" id="KW-1185">Reference proteome</keyword>
<dbReference type="GO" id="GO:0004497">
    <property type="term" value="F:monooxygenase activity"/>
    <property type="evidence" value="ECO:0007669"/>
    <property type="project" value="UniProtKB-KW"/>
</dbReference>
<proteinExistence type="predicted"/>
<organism evidence="2 3">
    <name type="scientific">Pontibacter burrus</name>
    <dbReference type="NCBI Taxonomy" id="2704466"/>
    <lineage>
        <taxon>Bacteria</taxon>
        <taxon>Pseudomonadati</taxon>
        <taxon>Bacteroidota</taxon>
        <taxon>Cytophagia</taxon>
        <taxon>Cytophagales</taxon>
        <taxon>Hymenobacteraceae</taxon>
        <taxon>Pontibacter</taxon>
    </lineage>
</organism>
<gene>
    <name evidence="2" type="ORF">GXP69_00035</name>
</gene>
<evidence type="ECO:0000259" key="1">
    <source>
        <dbReference type="PROSITE" id="PS51725"/>
    </source>
</evidence>
<dbReference type="InterPro" id="IPR011008">
    <property type="entry name" value="Dimeric_a/b-barrel"/>
</dbReference>
<accession>A0A6B3LR78</accession>
<name>A0A6B3LR78_9BACT</name>
<dbReference type="Proteomes" id="UP000474777">
    <property type="component" value="Unassembled WGS sequence"/>
</dbReference>
<sequence length="104" mass="11184">MSTRYGLHGKLTATEGNRDKLATILLEASKLVSTAKGCQLYMVSIDEADEDAVWVTEAWDSKQDHDNSLQVAGVRELIAQAMPLLAGMPQKGQELQILGGAGIN</sequence>
<dbReference type="AlphaFoldDB" id="A0A6B3LR78"/>